<evidence type="ECO:0000313" key="1">
    <source>
        <dbReference type="EMBL" id="KAJ9063009.1"/>
    </source>
</evidence>
<dbReference type="Proteomes" id="UP001165960">
    <property type="component" value="Unassembled WGS sequence"/>
</dbReference>
<accession>A0ACC2SKT4</accession>
<dbReference type="EMBL" id="QTSX02004982">
    <property type="protein sequence ID" value="KAJ9063009.1"/>
    <property type="molecule type" value="Genomic_DNA"/>
</dbReference>
<gene>
    <name evidence="1" type="ORF">DSO57_1004639</name>
</gene>
<comment type="caution">
    <text evidence="1">The sequence shown here is derived from an EMBL/GenBank/DDBJ whole genome shotgun (WGS) entry which is preliminary data.</text>
</comment>
<reference evidence="1" key="1">
    <citation type="submission" date="2022-04" db="EMBL/GenBank/DDBJ databases">
        <title>Genome of the entomopathogenic fungus Entomophthora muscae.</title>
        <authorList>
            <person name="Elya C."/>
            <person name="Lovett B.R."/>
            <person name="Lee E."/>
            <person name="Macias A.M."/>
            <person name="Hajek A.E."/>
            <person name="De Bivort B.L."/>
            <person name="Kasson M.T."/>
            <person name="De Fine Licht H.H."/>
            <person name="Stajich J.E."/>
        </authorList>
    </citation>
    <scope>NUCLEOTIDE SEQUENCE</scope>
    <source>
        <strain evidence="1">Berkeley</strain>
    </source>
</reference>
<sequence length="828" mass="88692">MPGTKLIQQETTLNVEPTSEADTLFVPDRSISYPEKEVAPPTEQASSPLDNPVNVSDQASYKSLPAEEACEIELQAHEEQAATDMLTAQLSTDPESEAKPQAAPMTEVLPTSETQLPILEPSQAEETNPDNSPPGLTKEAPREDSQNNPSSLHIDSEEDKIDAPQDPAPLLQEEESGKSTITPTSEVKIDSTVSDEQLAMEPKVAEIALEQSVKDDSCETSSFDGSNEHCINNFTAVEKIVNHTISEKAISSKPDDQVPIEGGLIEGLSVQVPPEDQVSTTDEAPIPIEVATEQNTAEIPELVSISAPAAEASSSLVHDEIPASPGLENTSPVDRLTENNVLVTNDLLDNEDFKSRSGEDLVSNPEEKSLENTHVALELSEIELCSEVSSEVAVIHSIDQISSEYEQKYSVKGRSVTPISTATVEPATVDTLVTERITNESITEDLPSVEPEQIYPVSEALTDKVSTNDSTEFTVEAIVDCTPAYDVEAIVKSDECCVETSPVPGPSEGSSEPLGGADKCSDLVPEAPAVIESSTLGNIVLRSVEQKSEPPMEEDICDEASVEASFIAERVAVEIFVAELVEEQPVENYSVDTETAEKVPVSAEPATQPSIEEPVKQGIMELESLVHASMETPVVIDTFSENSPLELSKAPESSELPFIEQDSPDSPTFSDAIQEVSVEVPTPTELKENSVQDSVPILVSDAPASATSVDGSIVKEETSITPETTSEPGTPGEPTLREPKSEEPISDVAPATEASTDNQNPNTDSAEVKSPSKAEGYKKILKGAFQMSIGALFRRRSLKTRGKENKIDGKLEVEVARASGNIQTSSEK</sequence>
<evidence type="ECO:0000313" key="2">
    <source>
        <dbReference type="Proteomes" id="UP001165960"/>
    </source>
</evidence>
<organism evidence="1 2">
    <name type="scientific">Entomophthora muscae</name>
    <dbReference type="NCBI Taxonomy" id="34485"/>
    <lineage>
        <taxon>Eukaryota</taxon>
        <taxon>Fungi</taxon>
        <taxon>Fungi incertae sedis</taxon>
        <taxon>Zoopagomycota</taxon>
        <taxon>Entomophthoromycotina</taxon>
        <taxon>Entomophthoromycetes</taxon>
        <taxon>Entomophthorales</taxon>
        <taxon>Entomophthoraceae</taxon>
        <taxon>Entomophthora</taxon>
    </lineage>
</organism>
<protein>
    <submittedName>
        <fullName evidence="1">Uncharacterized protein</fullName>
    </submittedName>
</protein>
<name>A0ACC2SKT4_9FUNG</name>
<keyword evidence="2" id="KW-1185">Reference proteome</keyword>
<proteinExistence type="predicted"/>